<name>A0A1E7JWB2_9ACTN</name>
<dbReference type="EMBL" id="LJGU01000150">
    <property type="protein sequence ID" value="OEU95751.1"/>
    <property type="molecule type" value="Genomic_DNA"/>
</dbReference>
<dbReference type="AlphaFoldDB" id="A0A1E7JWB2"/>
<sequence length="90" mass="9432">MGSSIGELEARQAEVHSRVAEFEEEIVALTALLEAERERLARLTVTRETLAELAAEGIAVDAAAVAPPSAEPVGGGQVVGVQTVHVWQEG</sequence>
<evidence type="ECO:0000256" key="1">
    <source>
        <dbReference type="SAM" id="Coils"/>
    </source>
</evidence>
<dbReference type="Proteomes" id="UP000176101">
    <property type="component" value="Unassembled WGS sequence"/>
</dbReference>
<organism evidence="2 3">
    <name type="scientific">Streptomyces oceani</name>
    <dbReference type="NCBI Taxonomy" id="1075402"/>
    <lineage>
        <taxon>Bacteria</taxon>
        <taxon>Bacillati</taxon>
        <taxon>Actinomycetota</taxon>
        <taxon>Actinomycetes</taxon>
        <taxon>Kitasatosporales</taxon>
        <taxon>Streptomycetaceae</taxon>
        <taxon>Streptomyces</taxon>
    </lineage>
</organism>
<comment type="caution">
    <text evidence="2">The sequence shown here is derived from an EMBL/GenBank/DDBJ whole genome shotgun (WGS) entry which is preliminary data.</text>
</comment>
<proteinExistence type="predicted"/>
<protein>
    <submittedName>
        <fullName evidence="2">Uncharacterized protein</fullName>
    </submittedName>
</protein>
<evidence type="ECO:0000313" key="3">
    <source>
        <dbReference type="Proteomes" id="UP000176101"/>
    </source>
</evidence>
<keyword evidence="1" id="KW-0175">Coiled coil</keyword>
<accession>A0A1E7JWB2</accession>
<dbReference type="RefSeq" id="WP_070198651.1">
    <property type="nucleotide sequence ID" value="NZ_LJGU01000150.1"/>
</dbReference>
<feature type="coiled-coil region" evidence="1">
    <location>
        <begin position="5"/>
        <end position="53"/>
    </location>
</feature>
<evidence type="ECO:0000313" key="2">
    <source>
        <dbReference type="EMBL" id="OEU95751.1"/>
    </source>
</evidence>
<gene>
    <name evidence="2" type="ORF">AN216_23195</name>
</gene>
<keyword evidence="3" id="KW-1185">Reference proteome</keyword>
<reference evidence="2 3" key="1">
    <citation type="journal article" date="2016" name="Front. Microbiol.">
        <title>Comparative Genomics Analysis of Streptomyces Species Reveals Their Adaptation to the Marine Environment and Their Diversity at the Genomic Level.</title>
        <authorList>
            <person name="Tian X."/>
            <person name="Zhang Z."/>
            <person name="Yang T."/>
            <person name="Chen M."/>
            <person name="Li J."/>
            <person name="Chen F."/>
            <person name="Yang J."/>
            <person name="Li W."/>
            <person name="Zhang B."/>
            <person name="Zhang Z."/>
            <person name="Wu J."/>
            <person name="Zhang C."/>
            <person name="Long L."/>
            <person name="Xiao J."/>
        </authorList>
    </citation>
    <scope>NUCLEOTIDE SEQUENCE [LARGE SCALE GENOMIC DNA]</scope>
    <source>
        <strain evidence="2 3">SCSIO 02100</strain>
    </source>
</reference>